<keyword evidence="2" id="KW-1185">Reference proteome</keyword>
<organism evidence="1 2">
    <name type="scientific">Collimonas pratensis</name>
    <dbReference type="NCBI Taxonomy" id="279113"/>
    <lineage>
        <taxon>Bacteria</taxon>
        <taxon>Pseudomonadati</taxon>
        <taxon>Pseudomonadota</taxon>
        <taxon>Betaproteobacteria</taxon>
        <taxon>Burkholderiales</taxon>
        <taxon>Oxalobacteraceae</taxon>
        <taxon>Collimonas</taxon>
    </lineage>
</organism>
<gene>
    <name evidence="1" type="ORF">CPter291_4343</name>
</gene>
<evidence type="ECO:0000313" key="2">
    <source>
        <dbReference type="Proteomes" id="UP000074914"/>
    </source>
</evidence>
<dbReference type="Proteomes" id="UP000074914">
    <property type="component" value="Chromosome"/>
</dbReference>
<name>A0ABM5ZC06_9BURK</name>
<proteinExistence type="predicted"/>
<protein>
    <submittedName>
        <fullName evidence="1">Uncharacterized protein</fullName>
    </submittedName>
</protein>
<evidence type="ECO:0000313" key="1">
    <source>
        <dbReference type="EMBL" id="AMP16569.1"/>
    </source>
</evidence>
<sequence length="45" mass="5259">MTIENARIRGGEDAIGGLTRKYCREDMWKKKFDPVRISMPIQIFS</sequence>
<dbReference type="EMBL" id="CP013236">
    <property type="protein sequence ID" value="AMP16569.1"/>
    <property type="molecule type" value="Genomic_DNA"/>
</dbReference>
<accession>A0ABM5ZC06</accession>
<reference evidence="1 2" key="1">
    <citation type="submission" date="2015-11" db="EMBL/GenBank/DDBJ databases">
        <title>Exploring the genomic traits of fungus-feeding bacterial genus Collimonas.</title>
        <authorList>
            <person name="Song C."/>
            <person name="Schmidt R."/>
            <person name="de Jager V."/>
            <person name="Krzyzanowska D."/>
            <person name="Jongedijk E."/>
            <person name="Cankar K."/>
            <person name="Beekwilder J."/>
            <person name="van Veen A."/>
            <person name="de Boer W."/>
            <person name="van Veen J.A."/>
            <person name="Garbeva P."/>
        </authorList>
    </citation>
    <scope>NUCLEOTIDE SEQUENCE [LARGE SCALE GENOMIC DNA]</scope>
    <source>
        <strain evidence="1 2">Ter291</strain>
    </source>
</reference>